<dbReference type="InterPro" id="IPR029060">
    <property type="entry name" value="PIN-like_dom_sf"/>
</dbReference>
<comment type="caution">
    <text evidence="1">The sequence shown here is derived from an EMBL/GenBank/DDBJ whole genome shotgun (WGS) entry which is preliminary data.</text>
</comment>
<dbReference type="SUPFAM" id="SSF88723">
    <property type="entry name" value="PIN domain-like"/>
    <property type="match status" value="1"/>
</dbReference>
<reference evidence="1 2" key="1">
    <citation type="submission" date="2020-08" db="EMBL/GenBank/DDBJ databases">
        <title>Genomic Encyclopedia of Type Strains, Phase IV (KMG-IV): sequencing the most valuable type-strain genomes for metagenomic binning, comparative biology and taxonomic classification.</title>
        <authorList>
            <person name="Goeker M."/>
        </authorList>
    </citation>
    <scope>NUCLEOTIDE SEQUENCE [LARGE SCALE GENOMIC DNA]</scope>
    <source>
        <strain evidence="1 2">DSM 102044</strain>
    </source>
</reference>
<organism evidence="1 2">
    <name type="scientific">Algoriphagus iocasae</name>
    <dbReference type="NCBI Taxonomy" id="1836499"/>
    <lineage>
        <taxon>Bacteria</taxon>
        <taxon>Pseudomonadati</taxon>
        <taxon>Bacteroidota</taxon>
        <taxon>Cytophagia</taxon>
        <taxon>Cytophagales</taxon>
        <taxon>Cyclobacteriaceae</taxon>
        <taxon>Algoriphagus</taxon>
    </lineage>
</organism>
<dbReference type="Proteomes" id="UP000588604">
    <property type="component" value="Unassembled WGS sequence"/>
</dbReference>
<accession>A0A841MDD5</accession>
<sequence length="169" mass="19223">MKVAVTDACIFIDLIELDLISVFFQLDVDMHTTVSVMDELYQEQQQILEAYQSVGKLSVHNLGESDFLEMEKISFPRGLSVQDCTVIFLAKKLGGALVISSDKMVRDYAGSQGLPYHGIFWVLDQVVSDSILSETKALAILNKMPEINSMYHGRLMKREIEKRMEIWRS</sequence>
<dbReference type="Gene3D" id="3.40.50.1010">
    <property type="entry name" value="5'-nuclease"/>
    <property type="match status" value="1"/>
</dbReference>
<dbReference type="AlphaFoldDB" id="A0A841MDD5"/>
<dbReference type="InterPro" id="IPR021799">
    <property type="entry name" value="PIN-like_prokaryotic"/>
</dbReference>
<evidence type="ECO:0000313" key="1">
    <source>
        <dbReference type="EMBL" id="MBB6324743.1"/>
    </source>
</evidence>
<dbReference type="CDD" id="cd09854">
    <property type="entry name" value="PIN_VapC-like"/>
    <property type="match status" value="1"/>
</dbReference>
<name>A0A841MDD5_9BACT</name>
<protein>
    <submittedName>
        <fullName evidence="1">Putative nucleic acid-binding protein</fullName>
    </submittedName>
</protein>
<dbReference type="Pfam" id="PF11848">
    <property type="entry name" value="DUF3368"/>
    <property type="match status" value="1"/>
</dbReference>
<gene>
    <name evidence="1" type="ORF">FHS59_000358</name>
</gene>
<keyword evidence="2" id="KW-1185">Reference proteome</keyword>
<dbReference type="EMBL" id="JACIJO010000001">
    <property type="protein sequence ID" value="MBB6324743.1"/>
    <property type="molecule type" value="Genomic_DNA"/>
</dbReference>
<evidence type="ECO:0000313" key="2">
    <source>
        <dbReference type="Proteomes" id="UP000588604"/>
    </source>
</evidence>
<proteinExistence type="predicted"/>
<dbReference type="RefSeq" id="WP_184492701.1">
    <property type="nucleotide sequence ID" value="NZ_JACIJO010000001.1"/>
</dbReference>